<evidence type="ECO:0000256" key="1">
    <source>
        <dbReference type="SAM" id="MobiDB-lite"/>
    </source>
</evidence>
<dbReference type="EMBL" id="MU006777">
    <property type="protein sequence ID" value="KAF2645176.1"/>
    <property type="molecule type" value="Genomic_DNA"/>
</dbReference>
<feature type="compositionally biased region" description="Basic residues" evidence="1">
    <location>
        <begin position="243"/>
        <end position="260"/>
    </location>
</feature>
<proteinExistence type="predicted"/>
<evidence type="ECO:0000313" key="2">
    <source>
        <dbReference type="EMBL" id="KAF2645176.1"/>
    </source>
</evidence>
<name>A0A6A6SBE1_9PLEO</name>
<protein>
    <submittedName>
        <fullName evidence="2">Uncharacterized protein</fullName>
    </submittedName>
</protein>
<keyword evidence="3" id="KW-1185">Reference proteome</keyword>
<evidence type="ECO:0000313" key="3">
    <source>
        <dbReference type="Proteomes" id="UP000799753"/>
    </source>
</evidence>
<dbReference type="Proteomes" id="UP000799753">
    <property type="component" value="Unassembled WGS sequence"/>
</dbReference>
<dbReference type="AlphaFoldDB" id="A0A6A6SBE1"/>
<accession>A0A6A6SBE1</accession>
<sequence>MAYQSNFSSQDTSSNTASEGGLSPAFAPVDGTSEAGLASEVEGLSIGERDPLAALLPVAQPTSRFQSLRWLEWGAVIYEPRFISECQLAFYNGMKYAYRCLARECTPQLNDLYGPDTIEFLISWNPLVDPLDIYNGSYGDQSIIVSFHKGAIHTLGMVRSAIGDKEKAEQFEECLDDLERDLHTQLAIKIFEEARMVRLAEIIGNVVDAHNLIAQEANQEESGSQDGAPGEASGTESKETSKAKTRRAKSKKAKKAKKMEKSKAKGMGGTD</sequence>
<organism evidence="2 3">
    <name type="scientific">Massarina eburnea CBS 473.64</name>
    <dbReference type="NCBI Taxonomy" id="1395130"/>
    <lineage>
        <taxon>Eukaryota</taxon>
        <taxon>Fungi</taxon>
        <taxon>Dikarya</taxon>
        <taxon>Ascomycota</taxon>
        <taxon>Pezizomycotina</taxon>
        <taxon>Dothideomycetes</taxon>
        <taxon>Pleosporomycetidae</taxon>
        <taxon>Pleosporales</taxon>
        <taxon>Massarineae</taxon>
        <taxon>Massarinaceae</taxon>
        <taxon>Massarina</taxon>
    </lineage>
</organism>
<gene>
    <name evidence="2" type="ORF">P280DRAFT_513096</name>
</gene>
<feature type="compositionally biased region" description="Polar residues" evidence="1">
    <location>
        <begin position="1"/>
        <end position="18"/>
    </location>
</feature>
<reference evidence="2" key="1">
    <citation type="journal article" date="2020" name="Stud. Mycol.">
        <title>101 Dothideomycetes genomes: a test case for predicting lifestyles and emergence of pathogens.</title>
        <authorList>
            <person name="Haridas S."/>
            <person name="Albert R."/>
            <person name="Binder M."/>
            <person name="Bloem J."/>
            <person name="Labutti K."/>
            <person name="Salamov A."/>
            <person name="Andreopoulos B."/>
            <person name="Baker S."/>
            <person name="Barry K."/>
            <person name="Bills G."/>
            <person name="Bluhm B."/>
            <person name="Cannon C."/>
            <person name="Castanera R."/>
            <person name="Culley D."/>
            <person name="Daum C."/>
            <person name="Ezra D."/>
            <person name="Gonzalez J."/>
            <person name="Henrissat B."/>
            <person name="Kuo A."/>
            <person name="Liang C."/>
            <person name="Lipzen A."/>
            <person name="Lutzoni F."/>
            <person name="Magnuson J."/>
            <person name="Mondo S."/>
            <person name="Nolan M."/>
            <person name="Ohm R."/>
            <person name="Pangilinan J."/>
            <person name="Park H.-J."/>
            <person name="Ramirez L."/>
            <person name="Alfaro M."/>
            <person name="Sun H."/>
            <person name="Tritt A."/>
            <person name="Yoshinaga Y."/>
            <person name="Zwiers L.-H."/>
            <person name="Turgeon B."/>
            <person name="Goodwin S."/>
            <person name="Spatafora J."/>
            <person name="Crous P."/>
            <person name="Grigoriev I."/>
        </authorList>
    </citation>
    <scope>NUCLEOTIDE SEQUENCE</scope>
    <source>
        <strain evidence="2">CBS 473.64</strain>
    </source>
</reference>
<feature type="region of interest" description="Disordered" evidence="1">
    <location>
        <begin position="217"/>
        <end position="271"/>
    </location>
</feature>
<feature type="region of interest" description="Disordered" evidence="1">
    <location>
        <begin position="1"/>
        <end position="25"/>
    </location>
</feature>
<dbReference type="OrthoDB" id="10659767at2759"/>